<evidence type="ECO:0000313" key="2">
    <source>
        <dbReference type="EMBL" id="BCU03239.1"/>
    </source>
</evidence>
<dbReference type="EMBL" id="LC625835">
    <property type="protein sequence ID" value="BCU03239.1"/>
    <property type="molecule type" value="Genomic_DNA"/>
</dbReference>
<proteinExistence type="predicted"/>
<reference evidence="2" key="1">
    <citation type="submission" date="2021-04" db="EMBL/GenBank/DDBJ databases">
        <title>Draft Genome Sequence of Pandoravirus japonicus, Isolated from the Sabaishi River of Niigata, Japan.</title>
        <authorList>
            <person name="Hosokawa N."/>
            <person name="Takahashi H."/>
            <person name="Aoki K."/>
            <person name="Takemura M."/>
        </authorList>
    </citation>
    <scope>NUCLEOTIDE SEQUENCE</scope>
</reference>
<dbReference type="Proteomes" id="UP001253637">
    <property type="component" value="Segment"/>
</dbReference>
<evidence type="ECO:0000259" key="1">
    <source>
        <dbReference type="Pfam" id="PF19166"/>
    </source>
</evidence>
<sequence length="446" mass="46502">MENHVSTATVAGHSSRPADPLAAWSALVGGVLPATSPDGGDGGMRRRHDAWLIDDRLHTPDLDLRAVIGAVERVHLLRACSVSGSTSSPLIETTIARLAHGAWVRGPYVQRTAPPGRASRAHLCDLLVRVYGPFWSHLARAEIMRRPVVAGRVGNPPTPADVLRCLRRDFALNRLTAARIKAAAPDDPAGAADTIARLFCLVHADLDGDSGVRARDVAADAATAEGLAFIDAAAAAAATVAASNALAAVPRPKSITTMTIPMATTAAAAAAARLPDRLLLVGVAAGCPSKVSEETGGTGHANGIRFAMMASCTAKPRSDGYPWRWVAWVLWDTRAPCSWEAADDQAMAQAEAAVGCPAGSFIVWLRAAAMRPGTTLPSSALAPQPPVACRPVDPLLLEVATLLASRLAHPRAADAVRLAVARATTGWAPLWDDQVAPYVRALSASS</sequence>
<dbReference type="Pfam" id="PF19166">
    <property type="entry name" value="DUF5848"/>
    <property type="match status" value="1"/>
</dbReference>
<protein>
    <recommendedName>
        <fullName evidence="1">DUF5848 domain-containing protein</fullName>
    </recommendedName>
</protein>
<dbReference type="InterPro" id="IPR043884">
    <property type="entry name" value="DUF5848"/>
</dbReference>
<name>A0A811BMH1_9VIRU</name>
<accession>A0A811BMH1</accession>
<evidence type="ECO:0000313" key="3">
    <source>
        <dbReference type="Proteomes" id="UP001253637"/>
    </source>
</evidence>
<feature type="domain" description="DUF5848" evidence="1">
    <location>
        <begin position="98"/>
        <end position="164"/>
    </location>
</feature>
<organism evidence="2 3">
    <name type="scientific">Pandoravirus japonicus</name>
    <dbReference type="NCBI Taxonomy" id="2823154"/>
    <lineage>
        <taxon>Viruses</taxon>
        <taxon>Pandoravirus</taxon>
    </lineage>
</organism>